<accession>W4LIQ4</accession>
<dbReference type="Pfam" id="PF01899">
    <property type="entry name" value="MNHE"/>
    <property type="match status" value="1"/>
</dbReference>
<reference evidence="7 8" key="1">
    <citation type="journal article" date="2014" name="Nature">
        <title>An environmental bacterial taxon with a large and distinct metabolic repertoire.</title>
        <authorList>
            <person name="Wilson M.C."/>
            <person name="Mori T."/>
            <person name="Ruckert C."/>
            <person name="Uria A.R."/>
            <person name="Helf M.J."/>
            <person name="Takada K."/>
            <person name="Gernert C."/>
            <person name="Steffens U.A."/>
            <person name="Heycke N."/>
            <person name="Schmitt S."/>
            <person name="Rinke C."/>
            <person name="Helfrich E.J."/>
            <person name="Brachmann A.O."/>
            <person name="Gurgui C."/>
            <person name="Wakimoto T."/>
            <person name="Kracht M."/>
            <person name="Crusemann M."/>
            <person name="Hentschel U."/>
            <person name="Abe I."/>
            <person name="Matsunaga S."/>
            <person name="Kalinowski J."/>
            <person name="Takeyama H."/>
            <person name="Piel J."/>
        </authorList>
    </citation>
    <scope>NUCLEOTIDE SEQUENCE [LARGE SCALE GENOMIC DNA]</scope>
    <source>
        <strain evidence="8">TSY1</strain>
    </source>
</reference>
<gene>
    <name evidence="7" type="ORF">ETSY1_20595</name>
</gene>
<proteinExistence type="inferred from homology"/>
<dbReference type="PANTHER" id="PTHR34584:SF1">
    <property type="entry name" value="NA(+)_H(+) ANTIPORTER SUBUNIT E1"/>
    <property type="match status" value="1"/>
</dbReference>
<name>W4LIQ4_ENTF1</name>
<evidence type="ECO:0000256" key="1">
    <source>
        <dbReference type="ARBA" id="ARBA00004651"/>
    </source>
</evidence>
<evidence type="ECO:0000313" key="8">
    <source>
        <dbReference type="Proteomes" id="UP000019141"/>
    </source>
</evidence>
<dbReference type="EMBL" id="AZHW01000596">
    <property type="protein sequence ID" value="ETW97993.1"/>
    <property type="molecule type" value="Genomic_DNA"/>
</dbReference>
<comment type="caution">
    <text evidence="7">The sequence shown here is derived from an EMBL/GenBank/DDBJ whole genome shotgun (WGS) entry which is preliminary data.</text>
</comment>
<evidence type="ECO:0000313" key="7">
    <source>
        <dbReference type="EMBL" id="ETW97993.1"/>
    </source>
</evidence>
<keyword evidence="8" id="KW-1185">Reference proteome</keyword>
<dbReference type="Proteomes" id="UP000019141">
    <property type="component" value="Unassembled WGS sequence"/>
</dbReference>
<keyword evidence="6" id="KW-0472">Membrane</keyword>
<comment type="subcellular location">
    <subcellularLocation>
        <location evidence="1">Cell membrane</location>
        <topology evidence="1">Multi-pass membrane protein</topology>
    </subcellularLocation>
</comment>
<organism evidence="7 8">
    <name type="scientific">Entotheonella factor</name>
    <dbReference type="NCBI Taxonomy" id="1429438"/>
    <lineage>
        <taxon>Bacteria</taxon>
        <taxon>Pseudomonadati</taxon>
        <taxon>Nitrospinota/Tectimicrobiota group</taxon>
        <taxon>Candidatus Tectimicrobiota</taxon>
        <taxon>Candidatus Entotheonellia</taxon>
        <taxon>Candidatus Entotheonellales</taxon>
        <taxon>Candidatus Entotheonellaceae</taxon>
        <taxon>Candidatus Entotheonella</taxon>
    </lineage>
</organism>
<protein>
    <recommendedName>
        <fullName evidence="9">Cation transporter</fullName>
    </recommendedName>
</protein>
<evidence type="ECO:0000256" key="4">
    <source>
        <dbReference type="ARBA" id="ARBA00022692"/>
    </source>
</evidence>
<dbReference type="AlphaFoldDB" id="W4LIQ4"/>
<sequence length="174" mass="19348">MATTLARFRYYSRRGLPRAGWFALLWWIVTKGEPGSWVVGLPAVVTATWLSVTLLPEQAWRWRILGAVRLLGYFLWQSIIGGLDVAWRALHPRLPMSPGLYTYPLRLAPGPAQTLLANIVSLLPGTLSAALQENQLTLHVVDTSQPILAQTQRLEAMVASLFDMSLSSEASHRT</sequence>
<evidence type="ECO:0000256" key="6">
    <source>
        <dbReference type="ARBA" id="ARBA00023136"/>
    </source>
</evidence>
<dbReference type="InterPro" id="IPR002758">
    <property type="entry name" value="Cation_antiport_E"/>
</dbReference>
<evidence type="ECO:0000256" key="2">
    <source>
        <dbReference type="ARBA" id="ARBA00006228"/>
    </source>
</evidence>
<keyword evidence="4" id="KW-0812">Transmembrane</keyword>
<dbReference type="PANTHER" id="PTHR34584">
    <property type="entry name" value="NA(+)/H(+) ANTIPORTER SUBUNIT E1"/>
    <property type="match status" value="1"/>
</dbReference>
<dbReference type="GO" id="GO:0005886">
    <property type="term" value="C:plasma membrane"/>
    <property type="evidence" value="ECO:0007669"/>
    <property type="project" value="UniProtKB-SubCell"/>
</dbReference>
<evidence type="ECO:0000256" key="5">
    <source>
        <dbReference type="ARBA" id="ARBA00022989"/>
    </source>
</evidence>
<keyword evidence="5" id="KW-1133">Transmembrane helix</keyword>
<dbReference type="HOGENOM" id="CLU_086615_1_0_7"/>
<comment type="similarity">
    <text evidence="2">Belongs to the CPA3 antiporters (TC 2.A.63) subunit E family.</text>
</comment>
<evidence type="ECO:0008006" key="9">
    <source>
        <dbReference type="Google" id="ProtNLM"/>
    </source>
</evidence>
<dbReference type="GO" id="GO:0008324">
    <property type="term" value="F:monoatomic cation transmembrane transporter activity"/>
    <property type="evidence" value="ECO:0007669"/>
    <property type="project" value="InterPro"/>
</dbReference>
<evidence type="ECO:0000256" key="3">
    <source>
        <dbReference type="ARBA" id="ARBA00022475"/>
    </source>
</evidence>
<keyword evidence="3" id="KW-1003">Cell membrane</keyword>